<keyword evidence="2" id="KW-1133">Transmembrane helix</keyword>
<evidence type="ECO:0000313" key="3">
    <source>
        <dbReference type="EMBL" id="MEW2360966.1"/>
    </source>
</evidence>
<organism evidence="3 4">
    <name type="scientific">Streptomyces huasconensis</name>
    <dbReference type="NCBI Taxonomy" id="1854574"/>
    <lineage>
        <taxon>Bacteria</taxon>
        <taxon>Bacillati</taxon>
        <taxon>Actinomycetota</taxon>
        <taxon>Actinomycetes</taxon>
        <taxon>Kitasatosporales</taxon>
        <taxon>Streptomycetaceae</taxon>
        <taxon>Streptomyces</taxon>
    </lineage>
</organism>
<keyword evidence="4" id="KW-1185">Reference proteome</keyword>
<name>A0ABV3LPS3_9ACTN</name>
<dbReference type="RefSeq" id="WP_359776470.1">
    <property type="nucleotide sequence ID" value="NZ_JBEYRR010000003.1"/>
</dbReference>
<gene>
    <name evidence="3" type="ORF">AB0887_03170</name>
</gene>
<proteinExistence type="predicted"/>
<evidence type="ECO:0000313" key="4">
    <source>
        <dbReference type="Proteomes" id="UP001553843"/>
    </source>
</evidence>
<feature type="region of interest" description="Disordered" evidence="1">
    <location>
        <begin position="32"/>
        <end position="83"/>
    </location>
</feature>
<keyword evidence="2" id="KW-0472">Membrane</keyword>
<feature type="compositionally biased region" description="Gly residues" evidence="1">
    <location>
        <begin position="37"/>
        <end position="50"/>
    </location>
</feature>
<accession>A0ABV3LPS3</accession>
<evidence type="ECO:0000256" key="2">
    <source>
        <dbReference type="SAM" id="Phobius"/>
    </source>
</evidence>
<dbReference type="EMBL" id="JBEYRS010000001">
    <property type="protein sequence ID" value="MEW2360966.1"/>
    <property type="molecule type" value="Genomic_DNA"/>
</dbReference>
<comment type="caution">
    <text evidence="3">The sequence shown here is derived from an EMBL/GenBank/DDBJ whole genome shotgun (WGS) entry which is preliminary data.</text>
</comment>
<keyword evidence="2" id="KW-0812">Transmembrane</keyword>
<evidence type="ECO:0000256" key="1">
    <source>
        <dbReference type="SAM" id="MobiDB-lite"/>
    </source>
</evidence>
<protein>
    <submittedName>
        <fullName evidence="3">Uncharacterized protein</fullName>
    </submittedName>
</protein>
<reference evidence="3 4" key="1">
    <citation type="submission" date="2024-06" db="EMBL/GenBank/DDBJ databases">
        <title>The Natural Products Discovery Center: Release of the First 8490 Sequenced Strains for Exploring Actinobacteria Biosynthetic Diversity.</title>
        <authorList>
            <person name="Kalkreuter E."/>
            <person name="Kautsar S.A."/>
            <person name="Yang D."/>
            <person name="Bader C.D."/>
            <person name="Teijaro C.N."/>
            <person name="Fluegel L."/>
            <person name="Davis C.M."/>
            <person name="Simpson J.R."/>
            <person name="Lauterbach L."/>
            <person name="Steele A.D."/>
            <person name="Gui C."/>
            <person name="Meng S."/>
            <person name="Li G."/>
            <person name="Viehrig K."/>
            <person name="Ye F."/>
            <person name="Su P."/>
            <person name="Kiefer A.F."/>
            <person name="Nichols A."/>
            <person name="Cepeda A.J."/>
            <person name="Yan W."/>
            <person name="Fan B."/>
            <person name="Jiang Y."/>
            <person name="Adhikari A."/>
            <person name="Zheng C.-J."/>
            <person name="Schuster L."/>
            <person name="Cowan T.M."/>
            <person name="Smanski M.J."/>
            <person name="Chevrette M.G."/>
            <person name="De Carvalho L.P.S."/>
            <person name="Shen B."/>
        </authorList>
    </citation>
    <scope>NUCLEOTIDE SEQUENCE [LARGE SCALE GENOMIC DNA]</scope>
    <source>
        <strain evidence="3 4">NPDC047833</strain>
    </source>
</reference>
<feature type="transmembrane region" description="Helical" evidence="2">
    <location>
        <begin position="94"/>
        <end position="114"/>
    </location>
</feature>
<sequence length="147" mass="14292">MTKNGNAAGTRRLGEAGIRRLDEAGIGEAGIAETGRGATGRGATGIGATGIGEADRGAVAPGAVGRGEPGLGEVVVPEDPDDPTVVGEVSDRRVLAAGAVLIGICAGFIAYGFLGGDEGNSRSAPAAVTAPVTDADAVLGEPSARRD</sequence>
<dbReference type="Proteomes" id="UP001553843">
    <property type="component" value="Unassembled WGS sequence"/>
</dbReference>